<name>A0A926ZK71_9CYAN</name>
<evidence type="ECO:0000313" key="1">
    <source>
        <dbReference type="EMBL" id="MBD2183741.1"/>
    </source>
</evidence>
<keyword evidence="2" id="KW-1185">Reference proteome</keyword>
<dbReference type="AlphaFoldDB" id="A0A926ZK71"/>
<accession>A0A926ZK71</accession>
<reference evidence="1" key="1">
    <citation type="journal article" date="2015" name="ISME J.">
        <title>Draft Genome Sequence of Streptomyces incarnatus NRRL8089, which Produces the Nucleoside Antibiotic Sinefungin.</title>
        <authorList>
            <person name="Oshima K."/>
            <person name="Hattori M."/>
            <person name="Shimizu H."/>
            <person name="Fukuda K."/>
            <person name="Nemoto M."/>
            <person name="Inagaki K."/>
            <person name="Tamura T."/>
        </authorList>
    </citation>
    <scope>NUCLEOTIDE SEQUENCE</scope>
    <source>
        <strain evidence="1">FACHB-1375</strain>
    </source>
</reference>
<dbReference type="EMBL" id="JACJPW010000063">
    <property type="protein sequence ID" value="MBD2183741.1"/>
    <property type="molecule type" value="Genomic_DNA"/>
</dbReference>
<gene>
    <name evidence="1" type="ORF">H6G03_22200</name>
</gene>
<evidence type="ECO:0000313" key="2">
    <source>
        <dbReference type="Proteomes" id="UP000641646"/>
    </source>
</evidence>
<protein>
    <submittedName>
        <fullName evidence="1">Uncharacterized protein</fullName>
    </submittedName>
</protein>
<dbReference type="Proteomes" id="UP000641646">
    <property type="component" value="Unassembled WGS sequence"/>
</dbReference>
<proteinExistence type="predicted"/>
<sequence length="94" mass="10612">MAIIELIFLLTLAGIPVLLILRTVATSHQQQQLQNAFYQLLKEQNSRISLIQLAATAKVEPQLAQQYLEQQINTFGAVPEVDADGDIFYRFPKL</sequence>
<organism evidence="1 2">
    <name type="scientific">Aerosakkonema funiforme FACHB-1375</name>
    <dbReference type="NCBI Taxonomy" id="2949571"/>
    <lineage>
        <taxon>Bacteria</taxon>
        <taxon>Bacillati</taxon>
        <taxon>Cyanobacteriota</taxon>
        <taxon>Cyanophyceae</taxon>
        <taxon>Oscillatoriophycideae</taxon>
        <taxon>Aerosakkonematales</taxon>
        <taxon>Aerosakkonemataceae</taxon>
        <taxon>Aerosakkonema</taxon>
    </lineage>
</organism>
<comment type="caution">
    <text evidence="1">The sequence shown here is derived from an EMBL/GenBank/DDBJ whole genome shotgun (WGS) entry which is preliminary data.</text>
</comment>
<dbReference type="RefSeq" id="WP_190468716.1">
    <property type="nucleotide sequence ID" value="NZ_JACJPW010000063.1"/>
</dbReference>
<reference evidence="1" key="2">
    <citation type="submission" date="2020-08" db="EMBL/GenBank/DDBJ databases">
        <authorList>
            <person name="Chen M."/>
            <person name="Teng W."/>
            <person name="Zhao L."/>
            <person name="Hu C."/>
            <person name="Zhou Y."/>
            <person name="Han B."/>
            <person name="Song L."/>
            <person name="Shu W."/>
        </authorList>
    </citation>
    <scope>NUCLEOTIDE SEQUENCE</scope>
    <source>
        <strain evidence="1">FACHB-1375</strain>
    </source>
</reference>